<dbReference type="SUPFAM" id="SSF51215">
    <property type="entry name" value="Regulatory protein AraC"/>
    <property type="match status" value="1"/>
</dbReference>
<dbReference type="EMBL" id="CP076133">
    <property type="protein sequence ID" value="QWG04877.1"/>
    <property type="molecule type" value="Genomic_DNA"/>
</dbReference>
<evidence type="ECO:0000256" key="1">
    <source>
        <dbReference type="ARBA" id="ARBA00023015"/>
    </source>
</evidence>
<keyword evidence="2" id="KW-0238">DNA-binding</keyword>
<dbReference type="PANTHER" id="PTHR43280">
    <property type="entry name" value="ARAC-FAMILY TRANSCRIPTIONAL REGULATOR"/>
    <property type="match status" value="1"/>
</dbReference>
<dbReference type="Pfam" id="PF02311">
    <property type="entry name" value="AraC_binding"/>
    <property type="match status" value="1"/>
</dbReference>
<sequence>MKDLNNYLIPSEEDINWGLYINVVGKATVEAGQAYPDPQHPTGYFFKWEKGRVLHEYQILYIVEGEGIFENKESTYEVQKGNIIFLRPGEWHRYQPNKKTGWTEYYIGFNGDWMGNVIKQETFQNTQLISTSASGQITSLFHDLFDIVKEERLGYQKIGCGIILQIIGHVVQLSKKRNDLGQGEKLVEQAKIKMQEALYTEVDFQEFCDENNISYSYFRKAFKELTGLAPLQYHLNLKIIKAKELLVGHQKKVKEVAFELGFNSVYYFSRLFKQKTGVSPKEYRS</sequence>
<keyword evidence="3" id="KW-0804">Transcription</keyword>
<dbReference type="PROSITE" id="PS01124">
    <property type="entry name" value="HTH_ARAC_FAMILY_2"/>
    <property type="match status" value="1"/>
</dbReference>
<dbReference type="Proteomes" id="UP000678679">
    <property type="component" value="Chromosome 2"/>
</dbReference>
<dbReference type="GO" id="GO:0003700">
    <property type="term" value="F:DNA-binding transcription factor activity"/>
    <property type="evidence" value="ECO:0007669"/>
    <property type="project" value="InterPro"/>
</dbReference>
<dbReference type="InterPro" id="IPR003313">
    <property type="entry name" value="AraC-bd"/>
</dbReference>
<name>A0AAX1NCD1_9BACT</name>
<dbReference type="PANTHER" id="PTHR43280:SF30">
    <property type="entry name" value="MMSAB OPERON REGULATORY PROTEIN"/>
    <property type="match status" value="1"/>
</dbReference>
<reference evidence="5 6" key="1">
    <citation type="submission" date="2021-05" db="EMBL/GenBank/DDBJ databases">
        <title>Comparative genomic studies on the polysaccharide-degrading batcterial strains of the Flammeovirga genus.</title>
        <authorList>
            <person name="Zewei F."/>
            <person name="Zheng Z."/>
            <person name="Yu L."/>
            <person name="Ruyue G."/>
            <person name="Yanhong M."/>
            <person name="Yuanyuan C."/>
            <person name="Jingyan G."/>
            <person name="Wenjun H."/>
        </authorList>
    </citation>
    <scope>NUCLEOTIDE SEQUENCE [LARGE SCALE GENOMIC DNA]</scope>
    <source>
        <strain evidence="5 6">NBRC:100898</strain>
    </source>
</reference>
<keyword evidence="1" id="KW-0805">Transcription regulation</keyword>
<evidence type="ECO:0000256" key="3">
    <source>
        <dbReference type="ARBA" id="ARBA00023163"/>
    </source>
</evidence>
<dbReference type="SUPFAM" id="SSF46689">
    <property type="entry name" value="Homeodomain-like"/>
    <property type="match status" value="2"/>
</dbReference>
<dbReference type="InterPro" id="IPR009057">
    <property type="entry name" value="Homeodomain-like_sf"/>
</dbReference>
<accession>A0AAX1NCD1</accession>
<dbReference type="KEGG" id="fya:KMW28_20855"/>
<dbReference type="AlphaFoldDB" id="A0AAX1NCD1"/>
<organism evidence="5 6">
    <name type="scientific">Flammeovirga yaeyamensis</name>
    <dbReference type="NCBI Taxonomy" id="367791"/>
    <lineage>
        <taxon>Bacteria</taxon>
        <taxon>Pseudomonadati</taxon>
        <taxon>Bacteroidota</taxon>
        <taxon>Cytophagia</taxon>
        <taxon>Cytophagales</taxon>
        <taxon>Flammeovirgaceae</taxon>
        <taxon>Flammeovirga</taxon>
    </lineage>
</organism>
<dbReference type="InterPro" id="IPR018062">
    <property type="entry name" value="HTH_AraC-typ_CS"/>
</dbReference>
<dbReference type="Gene3D" id="1.10.10.60">
    <property type="entry name" value="Homeodomain-like"/>
    <property type="match status" value="2"/>
</dbReference>
<dbReference type="PRINTS" id="PR00032">
    <property type="entry name" value="HTHARAC"/>
</dbReference>
<evidence type="ECO:0000313" key="6">
    <source>
        <dbReference type="Proteomes" id="UP000678679"/>
    </source>
</evidence>
<protein>
    <submittedName>
        <fullName evidence="5">AraC family transcriptional regulator</fullName>
    </submittedName>
</protein>
<dbReference type="Pfam" id="PF12833">
    <property type="entry name" value="HTH_18"/>
    <property type="match status" value="1"/>
</dbReference>
<dbReference type="PROSITE" id="PS00041">
    <property type="entry name" value="HTH_ARAC_FAMILY_1"/>
    <property type="match status" value="1"/>
</dbReference>
<evidence type="ECO:0000313" key="5">
    <source>
        <dbReference type="EMBL" id="QWG04877.1"/>
    </source>
</evidence>
<dbReference type="InterPro" id="IPR020449">
    <property type="entry name" value="Tscrpt_reg_AraC-type_HTH"/>
</dbReference>
<evidence type="ECO:0000256" key="2">
    <source>
        <dbReference type="ARBA" id="ARBA00023125"/>
    </source>
</evidence>
<keyword evidence="6" id="KW-1185">Reference proteome</keyword>
<evidence type="ECO:0000259" key="4">
    <source>
        <dbReference type="PROSITE" id="PS01124"/>
    </source>
</evidence>
<proteinExistence type="predicted"/>
<dbReference type="InterPro" id="IPR018060">
    <property type="entry name" value="HTH_AraC"/>
</dbReference>
<dbReference type="SMART" id="SM00342">
    <property type="entry name" value="HTH_ARAC"/>
    <property type="match status" value="1"/>
</dbReference>
<dbReference type="GO" id="GO:0043565">
    <property type="term" value="F:sequence-specific DNA binding"/>
    <property type="evidence" value="ECO:0007669"/>
    <property type="project" value="InterPro"/>
</dbReference>
<dbReference type="Gene3D" id="2.60.120.280">
    <property type="entry name" value="Regulatory protein AraC"/>
    <property type="match status" value="1"/>
</dbReference>
<dbReference type="InterPro" id="IPR037923">
    <property type="entry name" value="HTH-like"/>
</dbReference>
<gene>
    <name evidence="5" type="ORF">KMW28_20855</name>
</gene>
<feature type="domain" description="HTH araC/xylS-type" evidence="4">
    <location>
        <begin position="188"/>
        <end position="285"/>
    </location>
</feature>
<dbReference type="RefSeq" id="WP_169662424.1">
    <property type="nucleotide sequence ID" value="NZ_CP076133.1"/>
</dbReference>